<dbReference type="OrthoDB" id="448280at2759"/>
<dbReference type="AlphaFoldDB" id="A0A2T7PI94"/>
<dbReference type="Pfam" id="PF02535">
    <property type="entry name" value="Zip"/>
    <property type="match status" value="1"/>
</dbReference>
<feature type="transmembrane region" description="Helical" evidence="5">
    <location>
        <begin position="307"/>
        <end position="327"/>
    </location>
</feature>
<comment type="subcellular location">
    <subcellularLocation>
        <location evidence="1">Membrane</location>
        <topology evidence="1">Multi-pass membrane protein</topology>
    </subcellularLocation>
</comment>
<feature type="transmembrane region" description="Helical" evidence="5">
    <location>
        <begin position="210"/>
        <end position="231"/>
    </location>
</feature>
<evidence type="ECO:0000256" key="2">
    <source>
        <dbReference type="ARBA" id="ARBA00022692"/>
    </source>
</evidence>
<evidence type="ECO:0000313" key="6">
    <source>
        <dbReference type="EMBL" id="PVD33110.1"/>
    </source>
</evidence>
<reference evidence="6 7" key="1">
    <citation type="submission" date="2018-04" db="EMBL/GenBank/DDBJ databases">
        <title>The genome of golden apple snail Pomacea canaliculata provides insight into stress tolerance and invasive adaptation.</title>
        <authorList>
            <person name="Liu C."/>
            <person name="Liu B."/>
            <person name="Ren Y."/>
            <person name="Zhang Y."/>
            <person name="Wang H."/>
            <person name="Li S."/>
            <person name="Jiang F."/>
            <person name="Yin L."/>
            <person name="Zhang G."/>
            <person name="Qian W."/>
            <person name="Fan W."/>
        </authorList>
    </citation>
    <scope>NUCLEOTIDE SEQUENCE [LARGE SCALE GENOMIC DNA]</scope>
    <source>
        <strain evidence="6">SZHN2017</strain>
        <tissue evidence="6">Muscle</tissue>
    </source>
</reference>
<dbReference type="InterPro" id="IPR003689">
    <property type="entry name" value="ZIP"/>
</dbReference>
<feature type="transmembrane region" description="Helical" evidence="5">
    <location>
        <begin position="237"/>
        <end position="260"/>
    </location>
</feature>
<organism evidence="6 7">
    <name type="scientific">Pomacea canaliculata</name>
    <name type="common">Golden apple snail</name>
    <dbReference type="NCBI Taxonomy" id="400727"/>
    <lineage>
        <taxon>Eukaryota</taxon>
        <taxon>Metazoa</taxon>
        <taxon>Spiralia</taxon>
        <taxon>Lophotrochozoa</taxon>
        <taxon>Mollusca</taxon>
        <taxon>Gastropoda</taxon>
        <taxon>Caenogastropoda</taxon>
        <taxon>Architaenioglossa</taxon>
        <taxon>Ampullarioidea</taxon>
        <taxon>Ampullariidae</taxon>
        <taxon>Pomacea</taxon>
    </lineage>
</organism>
<feature type="transmembrane region" description="Helical" evidence="5">
    <location>
        <begin position="272"/>
        <end position="295"/>
    </location>
</feature>
<dbReference type="STRING" id="400727.A0A2T7PI94"/>
<gene>
    <name evidence="6" type="ORF">C0Q70_08559</name>
</gene>
<comment type="caution">
    <text evidence="6">The sequence shown here is derived from an EMBL/GenBank/DDBJ whole genome shotgun (WGS) entry which is preliminary data.</text>
</comment>
<dbReference type="EMBL" id="PZQS01000004">
    <property type="protein sequence ID" value="PVD33110.1"/>
    <property type="molecule type" value="Genomic_DNA"/>
</dbReference>
<proteinExistence type="predicted"/>
<evidence type="ECO:0008006" key="8">
    <source>
        <dbReference type="Google" id="ProtNLM"/>
    </source>
</evidence>
<dbReference type="PANTHER" id="PTHR11040">
    <property type="entry name" value="ZINC/IRON TRANSPORTER"/>
    <property type="match status" value="1"/>
</dbReference>
<sequence>MDVTSQKGAVIVIIFVITIVPQIIPLCLVRMRNGHVVFSARGQLVFDYLSCFAGGAFLGTCLLHLLAEGLEDFEDYKQHVGLDLDFPLYETIVGAGVFLIAFVEKLGHALQAKRSRSPAKEQNTDSVNGAVHTITYKPSEEVVTRVQEPMKVCDWVGQGQHNVFNVNEVGEQVPVKESNGELATGSPNRSHGVKVVNQVQEVKQLAGLRAAVLMAALSFHTVFDGLAIGLQESAQDVWAVSTAICVHKALVAFCLGLELSSALRHASLLRPLVAMLVFSLVAPVGVGVGMIVTSFHLHETEELLTSSILQALATGTFLYVTFMEILAQHLSHLHAHDPDESHGHVHDFLKIAVAAVGFGAMAGIKVLDKD</sequence>
<accession>A0A2T7PI94</accession>
<keyword evidence="7" id="KW-1185">Reference proteome</keyword>
<dbReference type="GO" id="GO:0005886">
    <property type="term" value="C:plasma membrane"/>
    <property type="evidence" value="ECO:0007669"/>
    <property type="project" value="TreeGrafter"/>
</dbReference>
<evidence type="ECO:0000256" key="4">
    <source>
        <dbReference type="ARBA" id="ARBA00023136"/>
    </source>
</evidence>
<feature type="transmembrane region" description="Helical" evidence="5">
    <location>
        <begin position="86"/>
        <end position="107"/>
    </location>
</feature>
<evidence type="ECO:0000256" key="5">
    <source>
        <dbReference type="SAM" id="Phobius"/>
    </source>
</evidence>
<dbReference type="GO" id="GO:0005385">
    <property type="term" value="F:zinc ion transmembrane transporter activity"/>
    <property type="evidence" value="ECO:0007669"/>
    <property type="project" value="TreeGrafter"/>
</dbReference>
<feature type="transmembrane region" description="Helical" evidence="5">
    <location>
        <begin position="6"/>
        <end position="24"/>
    </location>
</feature>
<keyword evidence="4 5" id="KW-0472">Membrane</keyword>
<dbReference type="Proteomes" id="UP000245119">
    <property type="component" value="Linkage Group LG4"/>
</dbReference>
<dbReference type="PANTHER" id="PTHR11040:SF140">
    <property type="entry name" value="ZRT (ZRT), IRT- (IRT-) LIKE PROTEIN TRANSPORTER"/>
    <property type="match status" value="1"/>
</dbReference>
<feature type="transmembrane region" description="Helical" evidence="5">
    <location>
        <begin position="45"/>
        <end position="66"/>
    </location>
</feature>
<protein>
    <recommendedName>
        <fullName evidence="8">Zinc transporter ZIP1</fullName>
    </recommendedName>
</protein>
<keyword evidence="3 5" id="KW-1133">Transmembrane helix</keyword>
<name>A0A2T7PI94_POMCA</name>
<evidence type="ECO:0000313" key="7">
    <source>
        <dbReference type="Proteomes" id="UP000245119"/>
    </source>
</evidence>
<keyword evidence="2 5" id="KW-0812">Transmembrane</keyword>
<evidence type="ECO:0000256" key="1">
    <source>
        <dbReference type="ARBA" id="ARBA00004141"/>
    </source>
</evidence>
<evidence type="ECO:0000256" key="3">
    <source>
        <dbReference type="ARBA" id="ARBA00022989"/>
    </source>
</evidence>